<reference evidence="2 3" key="1">
    <citation type="submission" date="2017-06" db="EMBL/GenBank/DDBJ databases">
        <title>Ant-infecting Ophiocordyceps genomes reveal a high diversity of potential behavioral manipulation genes and a possible major role for enterotoxins.</title>
        <authorList>
            <person name="De Bekker C."/>
            <person name="Evans H.C."/>
            <person name="Brachmann A."/>
            <person name="Hughes D.P."/>
        </authorList>
    </citation>
    <scope>NUCLEOTIDE SEQUENCE [LARGE SCALE GENOMIC DNA]</scope>
    <source>
        <strain evidence="2 3">1348a</strain>
    </source>
</reference>
<comment type="caution">
    <text evidence="2">The sequence shown here is derived from an EMBL/GenBank/DDBJ whole genome shotgun (WGS) entry which is preliminary data.</text>
</comment>
<dbReference type="OrthoDB" id="275715at2759"/>
<keyword evidence="3" id="KW-1185">Reference proteome</keyword>
<feature type="region of interest" description="Disordered" evidence="1">
    <location>
        <begin position="1"/>
        <end position="21"/>
    </location>
</feature>
<accession>A0A2C5ZR63</accession>
<evidence type="ECO:0000256" key="1">
    <source>
        <dbReference type="SAM" id="MobiDB-lite"/>
    </source>
</evidence>
<proteinExistence type="predicted"/>
<feature type="compositionally biased region" description="Polar residues" evidence="1">
    <location>
        <begin position="407"/>
        <end position="420"/>
    </location>
</feature>
<sequence length="583" mass="62337">MPPGTRRANRGGYAEHDDFEGLPVRQWRTEWVSIAPPPAQEQHHHNDIWALELPHGMPKDSQLLPSYSQELLRVARSGRLYKRTAITDDDDVDADGLTAPVPDNAKSDGKKEDESETRGFTVRLWKQVPRNVEASPTTYLAKRRKGTITIASRTVQDRSAGPTVTRATVKRIDAAGNPYTEEVTLAEGQPVDGEIISTRVEVANTTSGDVHTPSQVPQKRRPPPPKRKSKAGPGRGRKKMKIPLPPDGKSLQAAPAPSYAQAIKIEGQADQGINRDEAQTPNPDSEAADGEDDDDDDDGDDGDEADDGEECDEQSETKPDETMTDAIFAVSHLPNDSEEPVLKEATPPNPAALAPPLVTRSGGSPRPEGSPLKNVMLPSPTEPTPTEQQIPALNSQGVECGLESTKSEPPSSLTSQGQQEPTDRDSAMMPAPSIKKEASEPPPSIVDHDSTAHDGALLPPPPDQVGNIDSPRSETKQSDSEDRREDNPSETGATEPASFTHGDSIMTEDTIKPDDSASTRFPLSESGAPSEVGTASGEGTRDFAGVAEQRSPTAKSNGSNHEGGAEQVEEAAAANKEAEEQDG</sequence>
<feature type="compositionally biased region" description="Acidic residues" evidence="1">
    <location>
        <begin position="286"/>
        <end position="314"/>
    </location>
</feature>
<feature type="compositionally biased region" description="Polar residues" evidence="1">
    <location>
        <begin position="550"/>
        <end position="560"/>
    </location>
</feature>
<feature type="compositionally biased region" description="Basic and acidic residues" evidence="1">
    <location>
        <begin position="471"/>
        <end position="487"/>
    </location>
</feature>
<feature type="region of interest" description="Disordered" evidence="1">
    <location>
        <begin position="204"/>
        <end position="583"/>
    </location>
</feature>
<dbReference type="Proteomes" id="UP000224854">
    <property type="component" value="Unassembled WGS sequence"/>
</dbReference>
<evidence type="ECO:0000313" key="2">
    <source>
        <dbReference type="EMBL" id="PHH81801.1"/>
    </source>
</evidence>
<protein>
    <submittedName>
        <fullName evidence="2">Uncharacterized protein</fullName>
    </submittedName>
</protein>
<evidence type="ECO:0000313" key="3">
    <source>
        <dbReference type="Proteomes" id="UP000224854"/>
    </source>
</evidence>
<feature type="region of interest" description="Disordered" evidence="1">
    <location>
        <begin position="90"/>
        <end position="118"/>
    </location>
</feature>
<gene>
    <name evidence="2" type="ORF">CDD82_7843</name>
</gene>
<feature type="compositionally biased region" description="Polar residues" evidence="1">
    <location>
        <begin position="204"/>
        <end position="216"/>
    </location>
</feature>
<dbReference type="AlphaFoldDB" id="A0A2C5ZR63"/>
<organism evidence="2 3">
    <name type="scientific">Ophiocordyceps australis</name>
    <dbReference type="NCBI Taxonomy" id="1399860"/>
    <lineage>
        <taxon>Eukaryota</taxon>
        <taxon>Fungi</taxon>
        <taxon>Dikarya</taxon>
        <taxon>Ascomycota</taxon>
        <taxon>Pezizomycotina</taxon>
        <taxon>Sordariomycetes</taxon>
        <taxon>Hypocreomycetidae</taxon>
        <taxon>Hypocreales</taxon>
        <taxon>Ophiocordycipitaceae</taxon>
        <taxon>Ophiocordyceps</taxon>
    </lineage>
</organism>
<name>A0A2C5ZR63_9HYPO</name>
<dbReference type="EMBL" id="NJEU01000096">
    <property type="protein sequence ID" value="PHH81801.1"/>
    <property type="molecule type" value="Genomic_DNA"/>
</dbReference>
<feature type="compositionally biased region" description="Basic and acidic residues" evidence="1">
    <location>
        <begin position="105"/>
        <end position="117"/>
    </location>
</feature>
<feature type="compositionally biased region" description="Basic residues" evidence="1">
    <location>
        <begin position="218"/>
        <end position="241"/>
    </location>
</feature>